<proteinExistence type="inferred from homology"/>
<comment type="caution">
    <text evidence="8">The sequence shown here is derived from an EMBL/GenBank/DDBJ whole genome shotgun (WGS) entry which is preliminary data.</text>
</comment>
<evidence type="ECO:0000313" key="9">
    <source>
        <dbReference type="Proteomes" id="UP000707731"/>
    </source>
</evidence>
<dbReference type="SMART" id="SM00382">
    <property type="entry name" value="AAA"/>
    <property type="match status" value="1"/>
</dbReference>
<evidence type="ECO:0000256" key="1">
    <source>
        <dbReference type="ARBA" id="ARBA00004202"/>
    </source>
</evidence>
<keyword evidence="9" id="KW-1185">Reference proteome</keyword>
<name>A0ABS0D5P6_9NOCA</name>
<accession>A0ABS0D5P6</accession>
<dbReference type="GO" id="GO:0005524">
    <property type="term" value="F:ATP binding"/>
    <property type="evidence" value="ECO:0007669"/>
    <property type="project" value="UniProtKB-KW"/>
</dbReference>
<dbReference type="CDD" id="cd03230">
    <property type="entry name" value="ABC_DR_subfamily_A"/>
    <property type="match status" value="1"/>
</dbReference>
<evidence type="ECO:0000256" key="6">
    <source>
        <dbReference type="ARBA" id="ARBA00023251"/>
    </source>
</evidence>
<dbReference type="Proteomes" id="UP000707731">
    <property type="component" value="Unassembled WGS sequence"/>
</dbReference>
<evidence type="ECO:0000256" key="5">
    <source>
        <dbReference type="ARBA" id="ARBA00022840"/>
    </source>
</evidence>
<keyword evidence="6" id="KW-0046">Antibiotic resistance</keyword>
<gene>
    <name evidence="8" type="ORF">IU449_04410</name>
</gene>
<evidence type="ECO:0000256" key="4">
    <source>
        <dbReference type="ARBA" id="ARBA00022741"/>
    </source>
</evidence>
<dbReference type="Pfam" id="PF00005">
    <property type="entry name" value="ABC_tran"/>
    <property type="match status" value="1"/>
</dbReference>
<dbReference type="InterPro" id="IPR027417">
    <property type="entry name" value="P-loop_NTPase"/>
</dbReference>
<comment type="similarity">
    <text evidence="2">Belongs to the ABC transporter superfamily.</text>
</comment>
<dbReference type="RefSeq" id="WP_195000654.1">
    <property type="nucleotide sequence ID" value="NZ_JADLQN010000001.1"/>
</dbReference>
<keyword evidence="5 8" id="KW-0067">ATP-binding</keyword>
<keyword evidence="3" id="KW-0813">Transport</keyword>
<sequence length="308" mass="32962">MSVTAALSARAIDSGAPVSLEGLSKRFGRTVAVDDLTLSVGHGEVFGFLGPNGAGKSTTIRLLMGLIRPTSGVARVFGEKATDVRAAHRHLAYVPADVALWPSLTGTEILELLARVGPGVDTAYRAELVERFALDPDKPGLTYSTGNRQKVALIAAFATRAPLLVLDEPTSGLDPLMEQQFRRCVTEARERGQTVFLSSHQLGEVEALCDRVAILRGGRLVEIAAMADLRRLHRTVVEVYYEGPAPTLDGVDGVMAVESADEGRLRFTLSGLPAPALRALAAAQVTALSLREPTLEEIFLDYYGEAAR</sequence>
<dbReference type="PANTHER" id="PTHR42711">
    <property type="entry name" value="ABC TRANSPORTER ATP-BINDING PROTEIN"/>
    <property type="match status" value="1"/>
</dbReference>
<keyword evidence="4" id="KW-0547">Nucleotide-binding</keyword>
<reference evidence="8 9" key="1">
    <citation type="submission" date="2020-10" db="EMBL/GenBank/DDBJ databases">
        <title>Identification of Nocardia species via Next-generation sequencing and recognition of intraspecies genetic diversity.</title>
        <authorList>
            <person name="Li P."/>
            <person name="Li P."/>
            <person name="Lu B."/>
        </authorList>
    </citation>
    <scope>NUCLEOTIDE SEQUENCE [LARGE SCALE GENOMIC DNA]</scope>
    <source>
        <strain evidence="8 9">BJ06-0143</strain>
    </source>
</reference>
<dbReference type="PROSITE" id="PS50893">
    <property type="entry name" value="ABC_TRANSPORTER_2"/>
    <property type="match status" value="1"/>
</dbReference>
<organism evidence="8 9">
    <name type="scientific">Nocardia higoensis</name>
    <dbReference type="NCBI Taxonomy" id="228599"/>
    <lineage>
        <taxon>Bacteria</taxon>
        <taxon>Bacillati</taxon>
        <taxon>Actinomycetota</taxon>
        <taxon>Actinomycetes</taxon>
        <taxon>Mycobacteriales</taxon>
        <taxon>Nocardiaceae</taxon>
        <taxon>Nocardia</taxon>
    </lineage>
</organism>
<dbReference type="PANTHER" id="PTHR42711:SF5">
    <property type="entry name" value="ABC TRANSPORTER ATP-BINDING PROTEIN NATA"/>
    <property type="match status" value="1"/>
</dbReference>
<dbReference type="Gene3D" id="3.40.50.300">
    <property type="entry name" value="P-loop containing nucleotide triphosphate hydrolases"/>
    <property type="match status" value="1"/>
</dbReference>
<dbReference type="InterPro" id="IPR003439">
    <property type="entry name" value="ABC_transporter-like_ATP-bd"/>
</dbReference>
<dbReference type="InterPro" id="IPR003593">
    <property type="entry name" value="AAA+_ATPase"/>
</dbReference>
<dbReference type="EMBL" id="JADLQN010000001">
    <property type="protein sequence ID" value="MBF6353799.1"/>
    <property type="molecule type" value="Genomic_DNA"/>
</dbReference>
<protein>
    <submittedName>
        <fullName evidence="8">ABC transporter ATP-binding protein</fullName>
    </submittedName>
</protein>
<evidence type="ECO:0000256" key="3">
    <source>
        <dbReference type="ARBA" id="ARBA00022448"/>
    </source>
</evidence>
<feature type="domain" description="ABC transporter" evidence="7">
    <location>
        <begin position="18"/>
        <end position="242"/>
    </location>
</feature>
<evidence type="ECO:0000259" key="7">
    <source>
        <dbReference type="PROSITE" id="PS50893"/>
    </source>
</evidence>
<evidence type="ECO:0000313" key="8">
    <source>
        <dbReference type="EMBL" id="MBF6353799.1"/>
    </source>
</evidence>
<dbReference type="SUPFAM" id="SSF52540">
    <property type="entry name" value="P-loop containing nucleoside triphosphate hydrolases"/>
    <property type="match status" value="1"/>
</dbReference>
<dbReference type="InterPro" id="IPR050763">
    <property type="entry name" value="ABC_transporter_ATP-binding"/>
</dbReference>
<evidence type="ECO:0000256" key="2">
    <source>
        <dbReference type="ARBA" id="ARBA00005417"/>
    </source>
</evidence>
<comment type="subcellular location">
    <subcellularLocation>
        <location evidence="1">Cell membrane</location>
        <topology evidence="1">Peripheral membrane protein</topology>
    </subcellularLocation>
</comment>